<accession>A0A1J5B9U0</accession>
<reference evidence="1 2" key="1">
    <citation type="journal article" date="2016" name="Environ. Microbiol.">
        <title>Genomic resolution of a cold subsurface aquifer community provides metabolic insights for novel microbes adapted to high CO concentrations.</title>
        <authorList>
            <person name="Probst A.J."/>
            <person name="Castelle C.J."/>
            <person name="Singh A."/>
            <person name="Brown C.T."/>
            <person name="Anantharaman K."/>
            <person name="Sharon I."/>
            <person name="Hug L.A."/>
            <person name="Burstein D."/>
            <person name="Emerson J.B."/>
            <person name="Thomas B.C."/>
            <person name="Banfield J.F."/>
        </authorList>
    </citation>
    <scope>NUCLEOTIDE SEQUENCE [LARGE SCALE GENOMIC DNA]</scope>
    <source>
        <strain evidence="1">CG2_30_44_31</strain>
    </source>
</reference>
<dbReference type="AlphaFoldDB" id="A0A1J5B9U0"/>
<proteinExistence type="predicted"/>
<protein>
    <submittedName>
        <fullName evidence="1">Uncharacterized protein</fullName>
    </submittedName>
</protein>
<organism evidence="1 2">
    <name type="scientific">Candidatus Beckwithbacteria bacterium CG2_30_44_31</name>
    <dbReference type="NCBI Taxonomy" id="1805035"/>
    <lineage>
        <taxon>Bacteria</taxon>
        <taxon>Candidatus Beckwithiibacteriota</taxon>
    </lineage>
</organism>
<dbReference type="Proteomes" id="UP000183605">
    <property type="component" value="Unassembled WGS sequence"/>
</dbReference>
<dbReference type="EMBL" id="MNXQ01000029">
    <property type="protein sequence ID" value="OIP03646.1"/>
    <property type="molecule type" value="Genomic_DNA"/>
</dbReference>
<evidence type="ECO:0000313" key="1">
    <source>
        <dbReference type="EMBL" id="OIP03646.1"/>
    </source>
</evidence>
<sequence>MPESTVSRGGLSLSLHDAEIAELPELKQFVVITDPDRPDSEMIQVDNHFLFMTGKGEHKWSRDPKAYLKTGAIFFKGGDSRETPLMKQVREKIEVSKTYAEFMEAKNPIASE</sequence>
<gene>
    <name evidence="1" type="ORF">AUK18_01505</name>
</gene>
<evidence type="ECO:0000313" key="2">
    <source>
        <dbReference type="Proteomes" id="UP000183605"/>
    </source>
</evidence>
<name>A0A1J5B9U0_9BACT</name>
<comment type="caution">
    <text evidence="1">The sequence shown here is derived from an EMBL/GenBank/DDBJ whole genome shotgun (WGS) entry which is preliminary data.</text>
</comment>